<keyword evidence="14 15" id="KW-0472">Membrane</keyword>
<dbReference type="InterPro" id="IPR003660">
    <property type="entry name" value="HAMP_dom"/>
</dbReference>
<dbReference type="EMBL" id="JBHSAF010000005">
    <property type="protein sequence ID" value="MFC3913008.1"/>
    <property type="molecule type" value="Genomic_DNA"/>
</dbReference>
<dbReference type="InterPro" id="IPR036097">
    <property type="entry name" value="HisK_dim/P_sf"/>
</dbReference>
<dbReference type="InterPro" id="IPR003594">
    <property type="entry name" value="HATPase_dom"/>
</dbReference>
<keyword evidence="12 15" id="KW-1133">Transmembrane helix</keyword>
<dbReference type="Pfam" id="PF02518">
    <property type="entry name" value="HATPase_c"/>
    <property type="match status" value="1"/>
</dbReference>
<feature type="domain" description="Histidine kinase" evidence="16">
    <location>
        <begin position="287"/>
        <end position="488"/>
    </location>
</feature>
<evidence type="ECO:0000256" key="4">
    <source>
        <dbReference type="ARBA" id="ARBA00022475"/>
    </source>
</evidence>
<dbReference type="PRINTS" id="PR00344">
    <property type="entry name" value="BCTRLSENSOR"/>
</dbReference>
<dbReference type="GO" id="GO:0005524">
    <property type="term" value="F:ATP binding"/>
    <property type="evidence" value="ECO:0007669"/>
    <property type="project" value="UniProtKB-KW"/>
</dbReference>
<dbReference type="RefSeq" id="WP_377151235.1">
    <property type="nucleotide sequence ID" value="NZ_JBHSAF010000005.1"/>
</dbReference>
<gene>
    <name evidence="18" type="ORF">ACFOSS_05950</name>
</gene>
<name>A0ABV8CLL0_9GAMM</name>
<dbReference type="Gene3D" id="3.30.565.10">
    <property type="entry name" value="Histidine kinase-like ATPase, C-terminal domain"/>
    <property type="match status" value="1"/>
</dbReference>
<evidence type="ECO:0000256" key="10">
    <source>
        <dbReference type="ARBA" id="ARBA00022777"/>
    </source>
</evidence>
<dbReference type="PROSITE" id="PS50109">
    <property type="entry name" value="HIS_KIN"/>
    <property type="match status" value="1"/>
</dbReference>
<dbReference type="InterPro" id="IPR050980">
    <property type="entry name" value="2C_sensor_his_kinase"/>
</dbReference>
<proteinExistence type="predicted"/>
<keyword evidence="4" id="KW-1003">Cell membrane</keyword>
<evidence type="ECO:0000256" key="1">
    <source>
        <dbReference type="ARBA" id="ARBA00000085"/>
    </source>
</evidence>
<sequence length="488" mass="55368">MKIKRLLNLFYPRSLLSRMLWLLLLAIVLAQSLISGLWRQQLQKHELDGMLTATRNLAQSAASTVTFFQSLPSQYRQLALEQLRNMGGSRFFVSLNPAPIHVTSIADSMRKHLVVNEVRNVLHHKLGYNLALQADFASPDTLRVFNDQTALKDLPLSWAQHTLLIEPLNPPVLVIQTQISKGEWLYLAALLPAPYMTLEDGNLPPHQFRFIVLLTAILFLFTFALIRWQTRPLRRLASAAVMLGKDIDQPPLPEEGASEIVAVTRAINVMQHRIRRYIDDRERLFSSISHDLKTPITRLRLRVELLEDEEQIVKFSKDLDDLEMMVKGALQTVKDTDIHENIEVIDLNQLLEQIAEGYNLRGEAKMLIEGRCKKPYRGKPLALKRCIGNLAENAIKYGDRVRVIVMDDIEEQLEAEVVILYFIDEGPGLPADQLEKIFEPYYRLNHDLPGTGLGLGIARSIAHAHGGDLVLENRPQGGLQAVLSLPRH</sequence>
<evidence type="ECO:0000259" key="16">
    <source>
        <dbReference type="PROSITE" id="PS50109"/>
    </source>
</evidence>
<evidence type="ECO:0000256" key="3">
    <source>
        <dbReference type="ARBA" id="ARBA00012438"/>
    </source>
</evidence>
<dbReference type="SMART" id="SM00304">
    <property type="entry name" value="HAMP"/>
    <property type="match status" value="1"/>
</dbReference>
<keyword evidence="19" id="KW-1185">Reference proteome</keyword>
<keyword evidence="8 15" id="KW-0812">Transmembrane</keyword>
<evidence type="ECO:0000256" key="9">
    <source>
        <dbReference type="ARBA" id="ARBA00022741"/>
    </source>
</evidence>
<dbReference type="InterPro" id="IPR003661">
    <property type="entry name" value="HisK_dim/P_dom"/>
</dbReference>
<evidence type="ECO:0000259" key="17">
    <source>
        <dbReference type="PROSITE" id="PS50885"/>
    </source>
</evidence>
<comment type="catalytic activity">
    <reaction evidence="1">
        <text>ATP + protein L-histidine = ADP + protein N-phospho-L-histidine.</text>
        <dbReference type="EC" id="2.7.13.3"/>
    </reaction>
</comment>
<evidence type="ECO:0000256" key="12">
    <source>
        <dbReference type="ARBA" id="ARBA00022989"/>
    </source>
</evidence>
<dbReference type="CDD" id="cd00082">
    <property type="entry name" value="HisKA"/>
    <property type="match status" value="1"/>
</dbReference>
<keyword evidence="13" id="KW-0902">Two-component regulatory system</keyword>
<evidence type="ECO:0000256" key="2">
    <source>
        <dbReference type="ARBA" id="ARBA00004429"/>
    </source>
</evidence>
<dbReference type="EC" id="2.7.13.3" evidence="3"/>
<dbReference type="CDD" id="cd06225">
    <property type="entry name" value="HAMP"/>
    <property type="match status" value="1"/>
</dbReference>
<dbReference type="Pfam" id="PF00512">
    <property type="entry name" value="HisKA"/>
    <property type="match status" value="1"/>
</dbReference>
<dbReference type="InterPro" id="IPR004358">
    <property type="entry name" value="Sig_transdc_His_kin-like_C"/>
</dbReference>
<dbReference type="CDD" id="cd00075">
    <property type="entry name" value="HATPase"/>
    <property type="match status" value="1"/>
</dbReference>
<dbReference type="InterPro" id="IPR036890">
    <property type="entry name" value="HATPase_C_sf"/>
</dbReference>
<evidence type="ECO:0000256" key="11">
    <source>
        <dbReference type="ARBA" id="ARBA00022840"/>
    </source>
</evidence>
<keyword evidence="11 18" id="KW-0067">ATP-binding</keyword>
<protein>
    <recommendedName>
        <fullName evidence="3">histidine kinase</fullName>
        <ecNumber evidence="3">2.7.13.3</ecNumber>
    </recommendedName>
</protein>
<dbReference type="Gene3D" id="1.10.287.130">
    <property type="match status" value="1"/>
</dbReference>
<keyword evidence="5" id="KW-0997">Cell inner membrane</keyword>
<comment type="subcellular location">
    <subcellularLocation>
        <location evidence="2">Cell inner membrane</location>
        <topology evidence="2">Multi-pass membrane protein</topology>
    </subcellularLocation>
</comment>
<keyword evidence="6" id="KW-0597">Phosphoprotein</keyword>
<reference evidence="19" key="1">
    <citation type="journal article" date="2019" name="Int. J. Syst. Evol. Microbiol.">
        <title>The Global Catalogue of Microorganisms (GCM) 10K type strain sequencing project: providing services to taxonomists for standard genome sequencing and annotation.</title>
        <authorList>
            <consortium name="The Broad Institute Genomics Platform"/>
            <consortium name="The Broad Institute Genome Sequencing Center for Infectious Disease"/>
            <person name="Wu L."/>
            <person name="Ma J."/>
        </authorList>
    </citation>
    <scope>NUCLEOTIDE SEQUENCE [LARGE SCALE GENOMIC DNA]</scope>
    <source>
        <strain evidence="19">CCUG 54939</strain>
    </source>
</reference>
<dbReference type="InterPro" id="IPR005467">
    <property type="entry name" value="His_kinase_dom"/>
</dbReference>
<keyword evidence="9" id="KW-0547">Nucleotide-binding</keyword>
<evidence type="ECO:0000256" key="14">
    <source>
        <dbReference type="ARBA" id="ARBA00023136"/>
    </source>
</evidence>
<feature type="transmembrane region" description="Helical" evidence="15">
    <location>
        <begin position="208"/>
        <end position="226"/>
    </location>
</feature>
<keyword evidence="7" id="KW-0808">Transferase</keyword>
<comment type="caution">
    <text evidence="18">The sequence shown here is derived from an EMBL/GenBank/DDBJ whole genome shotgun (WGS) entry which is preliminary data.</text>
</comment>
<evidence type="ECO:0000256" key="13">
    <source>
        <dbReference type="ARBA" id="ARBA00023012"/>
    </source>
</evidence>
<evidence type="ECO:0000313" key="18">
    <source>
        <dbReference type="EMBL" id="MFC3913008.1"/>
    </source>
</evidence>
<accession>A0ABV8CLL0</accession>
<dbReference type="SMART" id="SM00387">
    <property type="entry name" value="HATPase_c"/>
    <property type="match status" value="1"/>
</dbReference>
<dbReference type="Proteomes" id="UP001595692">
    <property type="component" value="Unassembled WGS sequence"/>
</dbReference>
<dbReference type="PROSITE" id="PS50885">
    <property type="entry name" value="HAMP"/>
    <property type="match status" value="1"/>
</dbReference>
<dbReference type="SUPFAM" id="SSF55874">
    <property type="entry name" value="ATPase domain of HSP90 chaperone/DNA topoisomerase II/histidine kinase"/>
    <property type="match status" value="1"/>
</dbReference>
<keyword evidence="10" id="KW-0418">Kinase</keyword>
<evidence type="ECO:0000256" key="5">
    <source>
        <dbReference type="ARBA" id="ARBA00022519"/>
    </source>
</evidence>
<feature type="domain" description="HAMP" evidence="17">
    <location>
        <begin position="227"/>
        <end position="279"/>
    </location>
</feature>
<organism evidence="18 19">
    <name type="scientific">Pseudaeromonas sharmana</name>
    <dbReference type="NCBI Taxonomy" id="328412"/>
    <lineage>
        <taxon>Bacteria</taxon>
        <taxon>Pseudomonadati</taxon>
        <taxon>Pseudomonadota</taxon>
        <taxon>Gammaproteobacteria</taxon>
        <taxon>Aeromonadales</taxon>
        <taxon>Aeromonadaceae</taxon>
        <taxon>Pseudaeromonas</taxon>
    </lineage>
</organism>
<dbReference type="SUPFAM" id="SSF47384">
    <property type="entry name" value="Homodimeric domain of signal transducing histidine kinase"/>
    <property type="match status" value="1"/>
</dbReference>
<evidence type="ECO:0000313" key="19">
    <source>
        <dbReference type="Proteomes" id="UP001595692"/>
    </source>
</evidence>
<evidence type="ECO:0000256" key="8">
    <source>
        <dbReference type="ARBA" id="ARBA00022692"/>
    </source>
</evidence>
<evidence type="ECO:0000256" key="6">
    <source>
        <dbReference type="ARBA" id="ARBA00022553"/>
    </source>
</evidence>
<dbReference type="PANTHER" id="PTHR44936:SF5">
    <property type="entry name" value="SENSOR HISTIDINE KINASE ENVZ"/>
    <property type="match status" value="1"/>
</dbReference>
<evidence type="ECO:0000256" key="15">
    <source>
        <dbReference type="SAM" id="Phobius"/>
    </source>
</evidence>
<dbReference type="Pfam" id="PF00672">
    <property type="entry name" value="HAMP"/>
    <property type="match status" value="1"/>
</dbReference>
<dbReference type="PANTHER" id="PTHR44936">
    <property type="entry name" value="SENSOR PROTEIN CREC"/>
    <property type="match status" value="1"/>
</dbReference>
<evidence type="ECO:0000256" key="7">
    <source>
        <dbReference type="ARBA" id="ARBA00022679"/>
    </source>
</evidence>
<dbReference type="SMART" id="SM00388">
    <property type="entry name" value="HisKA"/>
    <property type="match status" value="1"/>
</dbReference>